<keyword evidence="2" id="KW-0812">Transmembrane</keyword>
<evidence type="ECO:0000256" key="1">
    <source>
        <dbReference type="SAM" id="MobiDB-lite"/>
    </source>
</evidence>
<gene>
    <name evidence="3" type="ORF">DKZ56_07190</name>
</gene>
<dbReference type="AlphaFoldDB" id="A0A4P6UQW1"/>
<keyword evidence="4" id="KW-1185">Reference proteome</keyword>
<evidence type="ECO:0008006" key="5">
    <source>
        <dbReference type="Google" id="ProtNLM"/>
    </source>
</evidence>
<proteinExistence type="predicted"/>
<feature type="region of interest" description="Disordered" evidence="1">
    <location>
        <begin position="120"/>
        <end position="149"/>
    </location>
</feature>
<dbReference type="EMBL" id="CP036528">
    <property type="protein sequence ID" value="QBK25659.1"/>
    <property type="molecule type" value="Genomic_DNA"/>
</dbReference>
<name>A0A4P6UQW1_9BACL</name>
<evidence type="ECO:0000313" key="3">
    <source>
        <dbReference type="EMBL" id="QBK25659.1"/>
    </source>
</evidence>
<dbReference type="KEGG" id="uth:DKZ56_07190"/>
<dbReference type="Proteomes" id="UP000291151">
    <property type="component" value="Chromosome"/>
</dbReference>
<organism evidence="3 4">
    <name type="scientific">Ureibacillus thermophilus</name>
    <dbReference type="NCBI Taxonomy" id="367743"/>
    <lineage>
        <taxon>Bacteria</taxon>
        <taxon>Bacillati</taxon>
        <taxon>Bacillota</taxon>
        <taxon>Bacilli</taxon>
        <taxon>Bacillales</taxon>
        <taxon>Caryophanaceae</taxon>
        <taxon>Ureibacillus</taxon>
    </lineage>
</organism>
<feature type="transmembrane region" description="Helical" evidence="2">
    <location>
        <begin position="6"/>
        <end position="23"/>
    </location>
</feature>
<evidence type="ECO:0000313" key="4">
    <source>
        <dbReference type="Proteomes" id="UP000291151"/>
    </source>
</evidence>
<dbReference type="RefSeq" id="WP_208652298.1">
    <property type="nucleotide sequence ID" value="NZ_CP036528.1"/>
</dbReference>
<keyword evidence="2" id="KW-0472">Membrane</keyword>
<sequence>MAAVFIILLIISQLICFFLIFILNSKISKYKDLELRQDKLMDEIENAISVYLLEFKEENDRFIKELSNIKPSQQTVQPSKESKPVLEVINKNSSEKNGMDIEKIPVVPKTVAKNAYIKQKKNATTEQEKMPETAGNENGQNPKGEMNQKEMSFKEKVIALHQEGKSIEEIAKITQKGKTEIELLLKFQA</sequence>
<reference evidence="3 4" key="1">
    <citation type="submission" date="2019-02" db="EMBL/GenBank/DDBJ databases">
        <title>Ureibacillus thermophilus.</title>
        <authorList>
            <person name="Sunny J.S."/>
            <person name="Natarajan A."/>
            <person name="Saleena L.M."/>
        </authorList>
    </citation>
    <scope>NUCLEOTIDE SEQUENCE [LARGE SCALE GENOMIC DNA]</scope>
    <source>
        <strain evidence="3 4">LM102</strain>
    </source>
</reference>
<protein>
    <recommendedName>
        <fullName evidence="5">Swarming motility protein SwrB</fullName>
    </recommendedName>
</protein>
<evidence type="ECO:0000256" key="2">
    <source>
        <dbReference type="SAM" id="Phobius"/>
    </source>
</evidence>
<keyword evidence="2" id="KW-1133">Transmembrane helix</keyword>
<accession>A0A4P6UQW1</accession>